<dbReference type="FunFam" id="3.30.70.141:FF:000004">
    <property type="entry name" value="Nucleoside diphosphate kinase 7"/>
    <property type="match status" value="1"/>
</dbReference>
<dbReference type="AlphaFoldDB" id="A0A8S3WSA7"/>
<dbReference type="PANTHER" id="PTHR43109">
    <property type="entry name" value="NUCLEOSIDE DIPHOSPHATE KINASE 7"/>
    <property type="match status" value="1"/>
</dbReference>
<reference evidence="6" key="1">
    <citation type="submission" date="2021-04" db="EMBL/GenBank/DDBJ databases">
        <authorList>
            <person name="Tunstrom K."/>
        </authorList>
    </citation>
    <scope>NUCLEOTIDE SEQUENCE</scope>
</reference>
<dbReference type="CDD" id="cd04412">
    <property type="entry name" value="NDPk7B"/>
    <property type="match status" value="1"/>
</dbReference>
<organism evidence="6 7">
    <name type="scientific">Parnassius apollo</name>
    <name type="common">Apollo butterfly</name>
    <name type="synonym">Papilio apollo</name>
    <dbReference type="NCBI Taxonomy" id="110799"/>
    <lineage>
        <taxon>Eukaryota</taxon>
        <taxon>Metazoa</taxon>
        <taxon>Ecdysozoa</taxon>
        <taxon>Arthropoda</taxon>
        <taxon>Hexapoda</taxon>
        <taxon>Insecta</taxon>
        <taxon>Pterygota</taxon>
        <taxon>Neoptera</taxon>
        <taxon>Endopterygota</taxon>
        <taxon>Lepidoptera</taxon>
        <taxon>Glossata</taxon>
        <taxon>Ditrysia</taxon>
        <taxon>Papilionoidea</taxon>
        <taxon>Papilionidae</taxon>
        <taxon>Parnassiinae</taxon>
        <taxon>Parnassini</taxon>
        <taxon>Parnassius</taxon>
        <taxon>Parnassius</taxon>
    </lineage>
</organism>
<evidence type="ECO:0000256" key="3">
    <source>
        <dbReference type="PROSITE-ProRule" id="PRU00706"/>
    </source>
</evidence>
<comment type="caution">
    <text evidence="6">The sequence shown here is derived from an EMBL/GenBank/DDBJ whole genome shotgun (WGS) entry which is preliminary data.</text>
</comment>
<accession>A0A8S3WSA7</accession>
<dbReference type="InterPro" id="IPR037993">
    <property type="entry name" value="NDPk7B"/>
</dbReference>
<evidence type="ECO:0000256" key="2">
    <source>
        <dbReference type="ARBA" id="ARBA00022490"/>
    </source>
</evidence>
<dbReference type="OrthoDB" id="10065929at2759"/>
<dbReference type="GO" id="GO:0003676">
    <property type="term" value="F:nucleic acid binding"/>
    <property type="evidence" value="ECO:0007669"/>
    <property type="project" value="InterPro"/>
</dbReference>
<evidence type="ECO:0000259" key="5">
    <source>
        <dbReference type="SMART" id="SM00562"/>
    </source>
</evidence>
<dbReference type="Proteomes" id="UP000691718">
    <property type="component" value="Unassembled WGS sequence"/>
</dbReference>
<dbReference type="PANTHER" id="PTHR43109:SF2">
    <property type="entry name" value="NUCLEOSIDE DIPHOSPHATE KINASE 7"/>
    <property type="match status" value="1"/>
</dbReference>
<keyword evidence="7" id="KW-1185">Reference proteome</keyword>
<feature type="compositionally biased region" description="Basic and acidic residues" evidence="4">
    <location>
        <begin position="181"/>
        <end position="192"/>
    </location>
</feature>
<evidence type="ECO:0000313" key="7">
    <source>
        <dbReference type="Proteomes" id="UP000691718"/>
    </source>
</evidence>
<feature type="domain" description="Nucleoside diphosphate kinase-like" evidence="5">
    <location>
        <begin position="375"/>
        <end position="517"/>
    </location>
</feature>
<dbReference type="GO" id="GO:0005813">
    <property type="term" value="C:centrosome"/>
    <property type="evidence" value="ECO:0007669"/>
    <property type="project" value="TreeGrafter"/>
</dbReference>
<sequence length="518" mass="59185">MRVPHNARFNRASSGWFDGDIFEDWVKTIVIPFWEKKEGKKILIGDNLSSQLSVDVIKLCQEKDIHFIFLPANSTHLTQPLDVAVFRPMKIIWRHLLNKWRKTDDERTQSCVPKACFPFLLKVLMDELSVNAEKNIKAGFRKCGIIPLDANQVLARLPLQEEDEEKRKLEVVAGRSVSAEELERNEDQEPLKPKKKRTLKQTNKSTPKGKGMGKKTKPKICNLQIDNGENRNCDIKICGESKEINDDNIFEVPVGLHDPDVVIPEPFDFSIEEMPINFDENFDCQEIDLRTVDEDQKNQNTSKQDYDKENENLETKNTQKPKIQIISDIKLKLPLPIKRINSKWLPYTIAEKDIEYFFPPPPLRAMRLRLTATLSNCTLCIVKPHAIREGKLGAALEAIDEGGFEVTALNMFIVENDNAAEFYEVYKGIVQEYKGMVEELSSGPCVAMEIVAKDKNVNTAVEFRKLVGPSDPEIARLLRPHTLRAKLGKTKVQNAIHCSDLDVDGLLEVEYFFKILDL</sequence>
<comment type="subcellular location">
    <subcellularLocation>
        <location evidence="1">Cytoplasm</location>
    </subcellularLocation>
</comment>
<comment type="caution">
    <text evidence="3">Lacks conserved residue(s) required for the propagation of feature annotation.</text>
</comment>
<gene>
    <name evidence="6" type="ORF">PAPOLLO_LOCUS9628</name>
</gene>
<feature type="region of interest" description="Disordered" evidence="4">
    <location>
        <begin position="290"/>
        <end position="319"/>
    </location>
</feature>
<dbReference type="InterPro" id="IPR034907">
    <property type="entry name" value="NDK-like_dom"/>
</dbReference>
<feature type="region of interest" description="Disordered" evidence="4">
    <location>
        <begin position="178"/>
        <end position="217"/>
    </location>
</feature>
<dbReference type="SMART" id="SM00562">
    <property type="entry name" value="NDK"/>
    <property type="match status" value="1"/>
</dbReference>
<protein>
    <submittedName>
        <fullName evidence="6">(apollo) hypothetical protein</fullName>
    </submittedName>
</protein>
<keyword evidence="2" id="KW-0963">Cytoplasm</keyword>
<dbReference type="Pfam" id="PF00334">
    <property type="entry name" value="NDK"/>
    <property type="match status" value="1"/>
</dbReference>
<proteinExistence type="inferred from homology"/>
<name>A0A8S3WSA7_PARAO</name>
<dbReference type="EMBL" id="CAJQZP010000693">
    <property type="protein sequence ID" value="CAG4978351.1"/>
    <property type="molecule type" value="Genomic_DNA"/>
</dbReference>
<dbReference type="PROSITE" id="PS51374">
    <property type="entry name" value="NDPK_LIKE"/>
    <property type="match status" value="1"/>
</dbReference>
<dbReference type="InterPro" id="IPR004875">
    <property type="entry name" value="DDE_SF_endonuclease_dom"/>
</dbReference>
<comment type="similarity">
    <text evidence="3">Belongs to the NDK family.</text>
</comment>
<dbReference type="Pfam" id="PF03184">
    <property type="entry name" value="DDE_1"/>
    <property type="match status" value="1"/>
</dbReference>
<evidence type="ECO:0000256" key="4">
    <source>
        <dbReference type="SAM" id="MobiDB-lite"/>
    </source>
</evidence>
<evidence type="ECO:0000256" key="1">
    <source>
        <dbReference type="ARBA" id="ARBA00004496"/>
    </source>
</evidence>
<evidence type="ECO:0000313" key="6">
    <source>
        <dbReference type="EMBL" id="CAG4978351.1"/>
    </source>
</evidence>
<feature type="compositionally biased region" description="Basic and acidic residues" evidence="4">
    <location>
        <begin position="304"/>
        <end position="314"/>
    </location>
</feature>
<dbReference type="GO" id="GO:0005879">
    <property type="term" value="C:axonemal microtubule"/>
    <property type="evidence" value="ECO:0007669"/>
    <property type="project" value="TreeGrafter"/>
</dbReference>